<reference evidence="2 3" key="1">
    <citation type="submission" date="2021-09" db="EMBL/GenBank/DDBJ databases">
        <title>Genomic insights and catalytic innovation underlie evolution of tropane alkaloids biosynthesis.</title>
        <authorList>
            <person name="Wang Y.-J."/>
            <person name="Tian T."/>
            <person name="Huang J.-P."/>
            <person name="Huang S.-X."/>
        </authorList>
    </citation>
    <scope>NUCLEOTIDE SEQUENCE [LARGE SCALE GENOMIC DNA]</scope>
    <source>
        <strain evidence="2">KIB-2018</strain>
        <tissue evidence="2">Leaf</tissue>
    </source>
</reference>
<feature type="compositionally biased region" description="Basic and acidic residues" evidence="1">
    <location>
        <begin position="153"/>
        <end position="193"/>
    </location>
</feature>
<keyword evidence="3" id="KW-1185">Reference proteome</keyword>
<dbReference type="AlphaFoldDB" id="A0AAV8U331"/>
<feature type="region of interest" description="Disordered" evidence="1">
    <location>
        <begin position="360"/>
        <end position="381"/>
    </location>
</feature>
<dbReference type="EMBL" id="JAIWQS010000001">
    <property type="protein sequence ID" value="KAJ8773707.1"/>
    <property type="molecule type" value="Genomic_DNA"/>
</dbReference>
<feature type="compositionally biased region" description="Low complexity" evidence="1">
    <location>
        <begin position="252"/>
        <end position="274"/>
    </location>
</feature>
<gene>
    <name evidence="2" type="ORF">K2173_006357</name>
</gene>
<evidence type="ECO:0000256" key="1">
    <source>
        <dbReference type="SAM" id="MobiDB-lite"/>
    </source>
</evidence>
<proteinExistence type="predicted"/>
<feature type="compositionally biased region" description="Basic and acidic residues" evidence="1">
    <location>
        <begin position="204"/>
        <end position="226"/>
    </location>
</feature>
<accession>A0AAV8U331</accession>
<dbReference type="PANTHER" id="PTHR47286">
    <property type="entry name" value="F3I6.9 PROTEIN"/>
    <property type="match status" value="1"/>
</dbReference>
<comment type="caution">
    <text evidence="2">The sequence shown here is derived from an EMBL/GenBank/DDBJ whole genome shotgun (WGS) entry which is preliminary data.</text>
</comment>
<dbReference type="Proteomes" id="UP001159364">
    <property type="component" value="Linkage Group LG01"/>
</dbReference>
<feature type="region of interest" description="Disordered" evidence="1">
    <location>
        <begin position="153"/>
        <end position="287"/>
    </location>
</feature>
<protein>
    <recommendedName>
        <fullName evidence="4">TPX2 C-terminal domain-containing protein</fullName>
    </recommendedName>
</protein>
<evidence type="ECO:0000313" key="3">
    <source>
        <dbReference type="Proteomes" id="UP001159364"/>
    </source>
</evidence>
<dbReference type="PANTHER" id="PTHR47286:SF2">
    <property type="entry name" value="F3I6.9 PROTEIN"/>
    <property type="match status" value="1"/>
</dbReference>
<evidence type="ECO:0000313" key="2">
    <source>
        <dbReference type="EMBL" id="KAJ8773707.1"/>
    </source>
</evidence>
<sequence length="474" mass="52397">MSEAATSNPALQVSVSFGRFESDSLSWEKWSSFSPNKYLEEVEKCATPGSVAQKKAYFEAHYKKIAARKAELVDQEKQMGHDSLRSDDQSNGDLIDKTCRTEFELEKFTGRTSAEAVEKETESSSDLDIARGEYAIFAEAHDSSTVVVKELGSKLDMPEVEKPEEAPNLKEPENQQLESPDRKELHKSSEKQMESITTNKGKTVRLDRRKESRKSTSISKGRDMATVKKKPPLLVTRPPQTFTPKPSKPVFASSAMSASTTSTKKSINSSISKSRVPSAGESKSMAPKTLHMSLSLDCPGSNQSPHTATRKSLIMEKMGDKDIVKRVFKTFQNSFTQFKSSSEDRSLGAKQMLTKGAATKVSTSLNPRKGNGGPPKAGIMDRKTAKGFPFLGLTNGERTVRSKEEDKEVETRKLRQSPNFNATRLPSSYRIHKVSKSPLDKVCHVLSCFCHTCTPKGHASMTSPLLCPLFILNL</sequence>
<organism evidence="2 3">
    <name type="scientific">Erythroxylum novogranatense</name>
    <dbReference type="NCBI Taxonomy" id="1862640"/>
    <lineage>
        <taxon>Eukaryota</taxon>
        <taxon>Viridiplantae</taxon>
        <taxon>Streptophyta</taxon>
        <taxon>Embryophyta</taxon>
        <taxon>Tracheophyta</taxon>
        <taxon>Spermatophyta</taxon>
        <taxon>Magnoliopsida</taxon>
        <taxon>eudicotyledons</taxon>
        <taxon>Gunneridae</taxon>
        <taxon>Pentapetalae</taxon>
        <taxon>rosids</taxon>
        <taxon>fabids</taxon>
        <taxon>Malpighiales</taxon>
        <taxon>Erythroxylaceae</taxon>
        <taxon>Erythroxylum</taxon>
    </lineage>
</organism>
<evidence type="ECO:0008006" key="4">
    <source>
        <dbReference type="Google" id="ProtNLM"/>
    </source>
</evidence>
<name>A0AAV8U331_9ROSI</name>